<dbReference type="OrthoDB" id="5393256at2759"/>
<protein>
    <submittedName>
        <fullName evidence="8">pH-response regulator protein palH/RIM21</fullName>
    </submittedName>
</protein>
<gene>
    <name evidence="8" type="ORF">GcC1_099006</name>
</gene>
<keyword evidence="3 7" id="KW-1133">Transmembrane helix</keyword>
<comment type="caution">
    <text evidence="8">The sequence shown here is derived from an EMBL/GenBank/DDBJ whole genome shotgun (WGS) entry which is preliminary data.</text>
</comment>
<dbReference type="GO" id="GO:0071467">
    <property type="term" value="P:cellular response to pH"/>
    <property type="evidence" value="ECO:0007669"/>
    <property type="project" value="TreeGrafter"/>
</dbReference>
<sequence>MEARQLINVASRISKTSSTAAPTCSAFTLPSDGILKLNATTTITLSSDAIYQPSCNDSSDVIIVGAGSADYIHFRDPFYASTLPECYALAATTMIAYMLVIILLITPGKLIHEGSLGRRAFTNRHSGNNSGFGIGGRPWLQKAAALAVAISLTIATADTFKVAESQYEVGYMDAEALQKKVENGTELKTVRVISDAFLWLAQAQTLVRLFPRQREKIIIKWTAFALITLDELFSILNAFAYKGSSRPRSFVDAVPALAYLFQLALSLLYAAWVIHYSLTKKAFAFYHPQMKNICIVALLSLVSVLVPVAFFITDVSKPDVAGWGNYVRWVGAAAASVVVWEWVERIEALERNDIKDGVLGREVFDDDEMLYVNASPDSSHDNESLETREITKRRKRSNQGLIARLKKTEWPIFNGLNERFLAREKLNPEPKDPVFRLKRRTSRTTPCPTKPLPIATSDSMVDTSSVGRNFYAIEYLPINEEISSNLTERDQNSSLFSPVNFPGQSNLSEENKMQLSIPTERQASKNNNSADLQNCLMQDSRKENILKDKGKEPPRGVSSHTTKQDFSSKIQNKSSKWKIRARLQNYAASRANKINKKKSQSSVCSNNLPKTIIPAPPRRTNLATTFLELGEHD</sequence>
<accession>A0A420IAD2</accession>
<evidence type="ECO:0000256" key="6">
    <source>
        <dbReference type="SAM" id="MobiDB-lite"/>
    </source>
</evidence>
<evidence type="ECO:0000256" key="2">
    <source>
        <dbReference type="ARBA" id="ARBA00022692"/>
    </source>
</evidence>
<feature type="region of interest" description="Disordered" evidence="6">
    <location>
        <begin position="546"/>
        <end position="574"/>
    </location>
</feature>
<comment type="similarity">
    <text evidence="5">Belongs to the palH/RIM21 family.</text>
</comment>
<dbReference type="Proteomes" id="UP000285405">
    <property type="component" value="Unassembled WGS sequence"/>
</dbReference>
<evidence type="ECO:0000256" key="4">
    <source>
        <dbReference type="ARBA" id="ARBA00023136"/>
    </source>
</evidence>
<evidence type="ECO:0000313" key="8">
    <source>
        <dbReference type="EMBL" id="RKF71493.1"/>
    </source>
</evidence>
<proteinExistence type="inferred from homology"/>
<dbReference type="InterPro" id="IPR014844">
    <property type="entry name" value="PalH"/>
</dbReference>
<name>A0A420IAD2_9PEZI</name>
<dbReference type="Pfam" id="PF08733">
    <property type="entry name" value="PalH"/>
    <property type="match status" value="1"/>
</dbReference>
<feature type="region of interest" description="Disordered" evidence="6">
    <location>
        <begin position="489"/>
        <end position="530"/>
    </location>
</feature>
<dbReference type="AlphaFoldDB" id="A0A420IAD2"/>
<feature type="transmembrane region" description="Helical" evidence="7">
    <location>
        <begin position="293"/>
        <end position="313"/>
    </location>
</feature>
<dbReference type="PANTHER" id="PTHR35779:SF1">
    <property type="entry name" value="PH-RESPONSE REGULATOR PROTEIN PALH_RIM21"/>
    <property type="match status" value="1"/>
</dbReference>
<reference evidence="8 9" key="1">
    <citation type="journal article" date="2018" name="BMC Genomics">
        <title>Comparative genome analyses reveal sequence features reflecting distinct modes of host-adaptation between dicot and monocot powdery mildew.</title>
        <authorList>
            <person name="Wu Y."/>
            <person name="Ma X."/>
            <person name="Pan Z."/>
            <person name="Kale S.D."/>
            <person name="Song Y."/>
            <person name="King H."/>
            <person name="Zhang Q."/>
            <person name="Presley C."/>
            <person name="Deng X."/>
            <person name="Wei C.I."/>
            <person name="Xiao S."/>
        </authorList>
    </citation>
    <scope>NUCLEOTIDE SEQUENCE [LARGE SCALE GENOMIC DNA]</scope>
    <source>
        <strain evidence="8">UCSC1</strain>
    </source>
</reference>
<dbReference type="PANTHER" id="PTHR35779">
    <property type="entry name" value="PH-RESPONSE REGULATOR PROTEIN PALH/RIM21"/>
    <property type="match status" value="1"/>
</dbReference>
<evidence type="ECO:0000256" key="3">
    <source>
        <dbReference type="ARBA" id="ARBA00022989"/>
    </source>
</evidence>
<feature type="transmembrane region" description="Helical" evidence="7">
    <location>
        <begin position="218"/>
        <end position="241"/>
    </location>
</feature>
<organism evidence="8 9">
    <name type="scientific">Golovinomyces cichoracearum</name>
    <dbReference type="NCBI Taxonomy" id="62708"/>
    <lineage>
        <taxon>Eukaryota</taxon>
        <taxon>Fungi</taxon>
        <taxon>Dikarya</taxon>
        <taxon>Ascomycota</taxon>
        <taxon>Pezizomycotina</taxon>
        <taxon>Leotiomycetes</taxon>
        <taxon>Erysiphales</taxon>
        <taxon>Erysiphaceae</taxon>
        <taxon>Golovinomyces</taxon>
    </lineage>
</organism>
<keyword evidence="2 7" id="KW-0812">Transmembrane</keyword>
<feature type="compositionally biased region" description="Polar residues" evidence="6">
    <location>
        <begin position="558"/>
        <end position="574"/>
    </location>
</feature>
<dbReference type="GO" id="GO:0005886">
    <property type="term" value="C:plasma membrane"/>
    <property type="evidence" value="ECO:0007669"/>
    <property type="project" value="TreeGrafter"/>
</dbReference>
<evidence type="ECO:0000256" key="5">
    <source>
        <dbReference type="ARBA" id="ARBA00038109"/>
    </source>
</evidence>
<dbReference type="EMBL" id="MCBR01009952">
    <property type="protein sequence ID" value="RKF71493.1"/>
    <property type="molecule type" value="Genomic_DNA"/>
</dbReference>
<keyword evidence="4 7" id="KW-0472">Membrane</keyword>
<evidence type="ECO:0000256" key="1">
    <source>
        <dbReference type="ARBA" id="ARBA00004141"/>
    </source>
</evidence>
<evidence type="ECO:0000313" key="9">
    <source>
        <dbReference type="Proteomes" id="UP000285405"/>
    </source>
</evidence>
<evidence type="ECO:0000256" key="7">
    <source>
        <dbReference type="SAM" id="Phobius"/>
    </source>
</evidence>
<comment type="subcellular location">
    <subcellularLocation>
        <location evidence="1">Membrane</location>
        <topology evidence="1">Multi-pass membrane protein</topology>
    </subcellularLocation>
</comment>
<feature type="transmembrane region" description="Helical" evidence="7">
    <location>
        <begin position="87"/>
        <end position="106"/>
    </location>
</feature>
<feature type="transmembrane region" description="Helical" evidence="7">
    <location>
        <begin position="253"/>
        <end position="272"/>
    </location>
</feature>